<evidence type="ECO:0000256" key="1">
    <source>
        <dbReference type="SAM" id="SignalP"/>
    </source>
</evidence>
<keyword evidence="3" id="KW-1185">Reference proteome</keyword>
<organism evidence="2 3">
    <name type="scientific">Paraburkholderia kururiensis</name>
    <dbReference type="NCBI Taxonomy" id="984307"/>
    <lineage>
        <taxon>Bacteria</taxon>
        <taxon>Pseudomonadati</taxon>
        <taxon>Pseudomonadota</taxon>
        <taxon>Betaproteobacteria</taxon>
        <taxon>Burkholderiales</taxon>
        <taxon>Burkholderiaceae</taxon>
        <taxon>Paraburkholderia</taxon>
    </lineage>
</organism>
<dbReference type="InterPro" id="IPR029058">
    <property type="entry name" value="AB_hydrolase_fold"/>
</dbReference>
<protein>
    <submittedName>
        <fullName evidence="2">Alpha/beta hydrolase</fullName>
    </submittedName>
</protein>
<name>A0ABZ0WLT5_9BURK</name>
<feature type="chain" id="PRO_5045623986" evidence="1">
    <location>
        <begin position="27"/>
        <end position="370"/>
    </location>
</feature>
<gene>
    <name evidence="2" type="ORF">U0042_01055</name>
</gene>
<dbReference type="Gene3D" id="3.40.50.1820">
    <property type="entry name" value="alpha/beta hydrolase"/>
    <property type="match status" value="1"/>
</dbReference>
<accession>A0ABZ0WLT5</accession>
<evidence type="ECO:0000313" key="2">
    <source>
        <dbReference type="EMBL" id="WQD78337.1"/>
    </source>
</evidence>
<reference evidence="2 3" key="1">
    <citation type="submission" date="2023-12" db="EMBL/GenBank/DDBJ databases">
        <title>Genome sequencing and assembly of bacterial species from a model synthetic community.</title>
        <authorList>
            <person name="Hogle S.L."/>
        </authorList>
    </citation>
    <scope>NUCLEOTIDE SEQUENCE [LARGE SCALE GENOMIC DNA]</scope>
    <source>
        <strain evidence="2 3">HAMBI 2494</strain>
    </source>
</reference>
<feature type="signal peptide" evidence="1">
    <location>
        <begin position="1"/>
        <end position="26"/>
    </location>
</feature>
<dbReference type="SUPFAM" id="SSF53474">
    <property type="entry name" value="alpha/beta-Hydrolases"/>
    <property type="match status" value="1"/>
</dbReference>
<keyword evidence="1" id="KW-0732">Signal</keyword>
<proteinExistence type="predicted"/>
<dbReference type="RefSeq" id="WP_114812340.1">
    <property type="nucleotide sequence ID" value="NZ_CP139965.1"/>
</dbReference>
<dbReference type="GO" id="GO:0016787">
    <property type="term" value="F:hydrolase activity"/>
    <property type="evidence" value="ECO:0007669"/>
    <property type="project" value="UniProtKB-KW"/>
</dbReference>
<dbReference type="EMBL" id="CP139965">
    <property type="protein sequence ID" value="WQD78337.1"/>
    <property type="molecule type" value="Genomic_DNA"/>
</dbReference>
<keyword evidence="2" id="KW-0378">Hydrolase</keyword>
<dbReference type="Proteomes" id="UP001325479">
    <property type="component" value="Chromosome"/>
</dbReference>
<dbReference type="PANTHER" id="PTHR35560">
    <property type="entry name" value="BLL0132 PROTEIN"/>
    <property type="match status" value="1"/>
</dbReference>
<evidence type="ECO:0000313" key="3">
    <source>
        <dbReference type="Proteomes" id="UP001325479"/>
    </source>
</evidence>
<dbReference type="PANTHER" id="PTHR35560:SF3">
    <property type="entry name" value="PEPTIDASE S9 PROLYL OLIGOPEPTIDASE CATALYTIC DOMAIN-CONTAINING PROTEIN"/>
    <property type="match status" value="1"/>
</dbReference>
<sequence>MLCASSTRVLAAVAVGLFLQIASGCAERPPSTTAAASRATTIDPLVLTPVPIVLDGRLEVVTPAGRGVVPIHASRDWSVPQPDVTRAVVVVHGWPRRDLTSADNAASKAGAAAAHTIVITPQFLIAADIEAHRLPDDMLRWGREGWKNGYDAHGPAPISSFSVIDAIFARLADRRLFPSLNQVVLAGHSAGGQYVQRYAAVGRGQAPLLAHGVAMRYVVANPSSYLYFNAQRPVAAAGGTCAHFDRWEYGLSGALPPYVEQPVSASAIEQHYLSEDIVYLLGTADNDPNHKELDRSCSAEMQGPTRLARGLNYAAWLRSENGGRFSQRVVEVPGVAHSSVRMYASTCGMAALFDRPGCEAMEEPVAAKSP</sequence>